<organism evidence="2 3">
    <name type="scientific">Trypanosoma cruzi</name>
    <dbReference type="NCBI Taxonomy" id="5693"/>
    <lineage>
        <taxon>Eukaryota</taxon>
        <taxon>Discoba</taxon>
        <taxon>Euglenozoa</taxon>
        <taxon>Kinetoplastea</taxon>
        <taxon>Metakinetoplastina</taxon>
        <taxon>Trypanosomatida</taxon>
        <taxon>Trypanosomatidae</taxon>
        <taxon>Trypanosoma</taxon>
        <taxon>Schizotrypanum</taxon>
    </lineage>
</organism>
<dbReference type="VEuPathDB" id="TriTrypDB:C4B63_14g178"/>
<evidence type="ECO:0000256" key="1">
    <source>
        <dbReference type="SAM" id="MobiDB-lite"/>
    </source>
</evidence>
<feature type="compositionally biased region" description="Acidic residues" evidence="1">
    <location>
        <begin position="152"/>
        <end position="162"/>
    </location>
</feature>
<evidence type="ECO:0000313" key="3">
    <source>
        <dbReference type="Proteomes" id="UP000246078"/>
    </source>
</evidence>
<protein>
    <submittedName>
        <fullName evidence="2">Uncharacterized protein</fullName>
    </submittedName>
</protein>
<dbReference type="VEuPathDB" id="TriTrypDB:BCY84_11188"/>
<reference evidence="2 3" key="1">
    <citation type="journal article" date="2018" name="Microb. Genom.">
        <title>Expanding an expanded genome: long-read sequencing of Trypanosoma cruzi.</title>
        <authorList>
            <person name="Berna L."/>
            <person name="Rodriguez M."/>
            <person name="Chiribao M.L."/>
            <person name="Parodi-Talice A."/>
            <person name="Pita S."/>
            <person name="Rijo G."/>
            <person name="Alvarez-Valin F."/>
            <person name="Robello C."/>
        </authorList>
    </citation>
    <scope>NUCLEOTIDE SEQUENCE [LARGE SCALE GENOMIC DNA]</scope>
    <source>
        <strain evidence="2 3">TCC</strain>
    </source>
</reference>
<dbReference type="VEuPathDB" id="TriTrypDB:TcBrA4_0014040"/>
<proteinExistence type="predicted"/>
<feature type="region of interest" description="Disordered" evidence="1">
    <location>
        <begin position="126"/>
        <end position="175"/>
    </location>
</feature>
<dbReference type="AlphaFoldDB" id="A0A2V2X2U3"/>
<dbReference type="VEuPathDB" id="TriTrypDB:TcCL_ESM12508"/>
<sequence>MHSGIRGPLMSFLITRRHAGIWVNFYLPQRPQLWQLRAVYCTPIARFDMKKYEMERRRRRELEKAGIDVDEENDEPWIAPEEQQRLDEEEERRRADEAERVKEMLNRRAQEDIEKRKKFKEFRARQLAMSRRRKEANAAAKRHERRDQRLVEEEEEELDETGASDANASDVDPKK</sequence>
<dbReference type="EMBL" id="PRFC01000033">
    <property type="protein sequence ID" value="PWV14785.1"/>
    <property type="molecule type" value="Genomic_DNA"/>
</dbReference>
<name>A0A2V2X2U3_TRYCR</name>
<dbReference type="Proteomes" id="UP000246078">
    <property type="component" value="Unassembled WGS sequence"/>
</dbReference>
<comment type="caution">
    <text evidence="2">The sequence shown here is derived from an EMBL/GenBank/DDBJ whole genome shotgun (WGS) entry which is preliminary data.</text>
</comment>
<dbReference type="VEuPathDB" id="TriTrypDB:TcG_00452"/>
<dbReference type="SMR" id="A0A2V2X2U3"/>
<dbReference type="VEuPathDB" id="TriTrypDB:TcCLB.504147.130"/>
<evidence type="ECO:0000313" key="2">
    <source>
        <dbReference type="EMBL" id="PWV14785.1"/>
    </source>
</evidence>
<feature type="compositionally biased region" description="Basic and acidic residues" evidence="1">
    <location>
        <begin position="82"/>
        <end position="107"/>
    </location>
</feature>
<gene>
    <name evidence="2" type="ORF">C3747_33g213</name>
</gene>
<feature type="region of interest" description="Disordered" evidence="1">
    <location>
        <begin position="66"/>
        <end position="107"/>
    </location>
</feature>
<dbReference type="VEuPathDB" id="TriTrypDB:C3747_33g213"/>
<dbReference type="OMA" id="DMKKYEM"/>
<dbReference type="OrthoDB" id="252877at2759"/>
<feature type="compositionally biased region" description="Basic residues" evidence="1">
    <location>
        <begin position="130"/>
        <end position="144"/>
    </location>
</feature>
<accession>A0A2V2X2U3</accession>